<dbReference type="EMBL" id="JBBEGM010000017">
    <property type="protein sequence ID" value="MEJ2865321.1"/>
    <property type="molecule type" value="Genomic_DNA"/>
</dbReference>
<protein>
    <submittedName>
        <fullName evidence="1">Uncharacterized protein</fullName>
    </submittedName>
</protein>
<proteinExistence type="predicted"/>
<gene>
    <name evidence="1" type="ORF">WCD58_29460</name>
</gene>
<keyword evidence="2" id="KW-1185">Reference proteome</keyword>
<name>A0ABU8MDA2_9PSEU</name>
<sequence>MAAARLVVGLVLLRRRVLVLGGGQLQVLVADVGVGDLAVALVLGDGGAVRGEPLACGDLGSRVDVVGVAGGELGLGPLSGGPGAGGVGQPARSGVVELTELVGLLLEGLGQRAGLIGLVGEATSLGLVGSGVGFGSAQLFGLAVGCEGLVGAGELVADVAGGPGGFALVGADSDAKLAVGELELFAVDLGAA</sequence>
<evidence type="ECO:0000313" key="1">
    <source>
        <dbReference type="EMBL" id="MEJ2865321.1"/>
    </source>
</evidence>
<dbReference type="RefSeq" id="WP_337706696.1">
    <property type="nucleotide sequence ID" value="NZ_JBBEGM010000017.1"/>
</dbReference>
<evidence type="ECO:0000313" key="2">
    <source>
        <dbReference type="Proteomes" id="UP001369736"/>
    </source>
</evidence>
<reference evidence="1 2" key="1">
    <citation type="submission" date="2024-03" db="EMBL/GenBank/DDBJ databases">
        <title>Actinomycetospora sp. OC33-EN07, a novel actinomycete isolated from wild orchid (Aerides multiflora).</title>
        <authorList>
            <person name="Suriyachadkun C."/>
        </authorList>
    </citation>
    <scope>NUCLEOTIDE SEQUENCE [LARGE SCALE GENOMIC DNA]</scope>
    <source>
        <strain evidence="1 2">OC33-EN07</strain>
    </source>
</reference>
<dbReference type="Proteomes" id="UP001369736">
    <property type="component" value="Unassembled WGS sequence"/>
</dbReference>
<comment type="caution">
    <text evidence="1">The sequence shown here is derived from an EMBL/GenBank/DDBJ whole genome shotgun (WGS) entry which is preliminary data.</text>
</comment>
<accession>A0ABU8MDA2</accession>
<organism evidence="1 2">
    <name type="scientific">Actinomycetospora flava</name>
    <dbReference type="NCBI Taxonomy" id="3129232"/>
    <lineage>
        <taxon>Bacteria</taxon>
        <taxon>Bacillati</taxon>
        <taxon>Actinomycetota</taxon>
        <taxon>Actinomycetes</taxon>
        <taxon>Pseudonocardiales</taxon>
        <taxon>Pseudonocardiaceae</taxon>
        <taxon>Actinomycetospora</taxon>
    </lineage>
</organism>